<feature type="compositionally biased region" description="Polar residues" evidence="8">
    <location>
        <begin position="448"/>
        <end position="461"/>
    </location>
</feature>
<dbReference type="Gene3D" id="3.90.430.10">
    <property type="entry name" value="Copper fist DNA-binding domain"/>
    <property type="match status" value="1"/>
</dbReference>
<dbReference type="EMBL" id="ML986487">
    <property type="protein sequence ID" value="KAF2278776.1"/>
    <property type="molecule type" value="Genomic_DNA"/>
</dbReference>
<dbReference type="OrthoDB" id="5600085at2759"/>
<feature type="region of interest" description="Disordered" evidence="8">
    <location>
        <begin position="448"/>
        <end position="498"/>
    </location>
</feature>
<dbReference type="AlphaFoldDB" id="A0A6A6JSR0"/>
<evidence type="ECO:0000256" key="5">
    <source>
        <dbReference type="ARBA" id="ARBA00023015"/>
    </source>
</evidence>
<gene>
    <name evidence="10" type="ORF">EI97DRAFT_431025</name>
</gene>
<evidence type="ECO:0000256" key="7">
    <source>
        <dbReference type="ARBA" id="ARBA00023242"/>
    </source>
</evidence>
<sequence>MWAEINGERKKVACGPCIRGHRSSKCDHRDRVLIEVRKPGRPLSSCPHPSGSCSCERVVISYTIPKSSECACPSACPSARAQPAGSVAGASSRVQKSRHRKSIVSINPATLEKAVKASESNDADSPSLISTTPTNPSFAPSDGSRSNGASLPSSASSTPFIQPSPIRKQSQPSIIPLPEAHVPRPSTSDSQPVSECCRRKASPTDSLRQIQREPGSCCSVSTSEAVQPMEVKQSCCSGKIQGVSVNNTPALDTSQVFSQDYAQFSSFQQNGQFHNQSFSIDQNFGYNSSGHMDMAVPFGFTTPIYNHMAHTFPQPHQMAPAPMHHIGQVAGNPGPEHNCHCGDSCTCFGCAAHPKNATMIDYVRRMHELMSGTLGSFPQPTYDIPSYPHHPGYGAEANQGMAFNLPAAHFGHFGTAQAPYQVNMNGAMSGHSMHLDTTTSYHASIPQTLQHSPTRPLQYRSTMDAPQAPPLPVKTEEPASSPRIDADSPKEDDTSTLSPTSFFWQEVTLPGCNDETGTCQCGDGCECVGCLTHGGHNGVSLDTAASGEQHLFNDFMAGSGDGHMTHNS</sequence>
<protein>
    <recommendedName>
        <fullName evidence="9">Copper-fist domain-containing protein</fullName>
    </recommendedName>
</protein>
<feature type="domain" description="Copper-fist" evidence="9">
    <location>
        <begin position="11"/>
        <end position="43"/>
    </location>
</feature>
<evidence type="ECO:0000259" key="9">
    <source>
        <dbReference type="PROSITE" id="PS50073"/>
    </source>
</evidence>
<dbReference type="PANTHER" id="PTHR28088">
    <property type="entry name" value="TRANSCRIPTIONAL ACTIVATOR HAA1-RELATED"/>
    <property type="match status" value="1"/>
</dbReference>
<reference evidence="10" key="1">
    <citation type="journal article" date="2020" name="Stud. Mycol.">
        <title>101 Dothideomycetes genomes: a test case for predicting lifestyles and emergence of pathogens.</title>
        <authorList>
            <person name="Haridas S."/>
            <person name="Albert R."/>
            <person name="Binder M."/>
            <person name="Bloem J."/>
            <person name="Labutti K."/>
            <person name="Salamov A."/>
            <person name="Andreopoulos B."/>
            <person name="Baker S."/>
            <person name="Barry K."/>
            <person name="Bills G."/>
            <person name="Bluhm B."/>
            <person name="Cannon C."/>
            <person name="Castanera R."/>
            <person name="Culley D."/>
            <person name="Daum C."/>
            <person name="Ezra D."/>
            <person name="Gonzalez J."/>
            <person name="Henrissat B."/>
            <person name="Kuo A."/>
            <person name="Liang C."/>
            <person name="Lipzen A."/>
            <person name="Lutzoni F."/>
            <person name="Magnuson J."/>
            <person name="Mondo S."/>
            <person name="Nolan M."/>
            <person name="Ohm R."/>
            <person name="Pangilinan J."/>
            <person name="Park H.-J."/>
            <person name="Ramirez L."/>
            <person name="Alfaro M."/>
            <person name="Sun H."/>
            <person name="Tritt A."/>
            <person name="Yoshinaga Y."/>
            <person name="Zwiers L.-H."/>
            <person name="Turgeon B."/>
            <person name="Goodwin S."/>
            <person name="Spatafora J."/>
            <person name="Crous P."/>
            <person name="Grigoriev I."/>
        </authorList>
    </citation>
    <scope>NUCLEOTIDE SEQUENCE</scope>
    <source>
        <strain evidence="10">CBS 379.55</strain>
    </source>
</reference>
<keyword evidence="11" id="KW-1185">Reference proteome</keyword>
<dbReference type="GO" id="GO:0006879">
    <property type="term" value="P:intracellular iron ion homeostasis"/>
    <property type="evidence" value="ECO:0007669"/>
    <property type="project" value="TreeGrafter"/>
</dbReference>
<proteinExistence type="predicted"/>
<dbReference type="GO" id="GO:0005507">
    <property type="term" value="F:copper ion binding"/>
    <property type="evidence" value="ECO:0007669"/>
    <property type="project" value="InterPro"/>
</dbReference>
<dbReference type="SMART" id="SM00412">
    <property type="entry name" value="Cu_FIST"/>
    <property type="match status" value="1"/>
</dbReference>
<feature type="region of interest" description="Disordered" evidence="8">
    <location>
        <begin position="80"/>
        <end position="213"/>
    </location>
</feature>
<dbReference type="GO" id="GO:0000978">
    <property type="term" value="F:RNA polymerase II cis-regulatory region sequence-specific DNA binding"/>
    <property type="evidence" value="ECO:0007669"/>
    <property type="project" value="TreeGrafter"/>
</dbReference>
<keyword evidence="2" id="KW-0479">Metal-binding</keyword>
<dbReference type="GO" id="GO:0006878">
    <property type="term" value="P:intracellular copper ion homeostasis"/>
    <property type="evidence" value="ECO:0007669"/>
    <property type="project" value="TreeGrafter"/>
</dbReference>
<evidence type="ECO:0000256" key="4">
    <source>
        <dbReference type="ARBA" id="ARBA00023008"/>
    </source>
</evidence>
<dbReference type="PROSITE" id="PS50073">
    <property type="entry name" value="COPPER_FIST_2"/>
    <property type="match status" value="1"/>
</dbReference>
<dbReference type="PANTHER" id="PTHR28088:SF9">
    <property type="entry name" value="TRANSCRIPTION FACTOR GRISEA, PUTATIVE (AFU_ORTHOLOGUE AFUA_1G13190)-RELATED"/>
    <property type="match status" value="1"/>
</dbReference>
<evidence type="ECO:0000256" key="1">
    <source>
        <dbReference type="ARBA" id="ARBA00004123"/>
    </source>
</evidence>
<evidence type="ECO:0000256" key="6">
    <source>
        <dbReference type="ARBA" id="ARBA00023163"/>
    </source>
</evidence>
<keyword evidence="7" id="KW-0539">Nucleus</keyword>
<keyword evidence="5" id="KW-0805">Transcription regulation</keyword>
<evidence type="ECO:0000256" key="2">
    <source>
        <dbReference type="ARBA" id="ARBA00022723"/>
    </source>
</evidence>
<dbReference type="GO" id="GO:0000981">
    <property type="term" value="F:DNA-binding transcription factor activity, RNA polymerase II-specific"/>
    <property type="evidence" value="ECO:0007669"/>
    <property type="project" value="TreeGrafter"/>
</dbReference>
<keyword evidence="6" id="KW-0804">Transcription</keyword>
<dbReference type="Proteomes" id="UP000800097">
    <property type="component" value="Unassembled WGS sequence"/>
</dbReference>
<keyword evidence="3" id="KW-0862">Zinc</keyword>
<dbReference type="GO" id="GO:0005634">
    <property type="term" value="C:nucleus"/>
    <property type="evidence" value="ECO:0007669"/>
    <property type="project" value="UniProtKB-SubCell"/>
</dbReference>
<evidence type="ECO:0000256" key="8">
    <source>
        <dbReference type="SAM" id="MobiDB-lite"/>
    </source>
</evidence>
<organism evidence="10 11">
    <name type="scientific">Westerdykella ornata</name>
    <dbReference type="NCBI Taxonomy" id="318751"/>
    <lineage>
        <taxon>Eukaryota</taxon>
        <taxon>Fungi</taxon>
        <taxon>Dikarya</taxon>
        <taxon>Ascomycota</taxon>
        <taxon>Pezizomycotina</taxon>
        <taxon>Dothideomycetes</taxon>
        <taxon>Pleosporomycetidae</taxon>
        <taxon>Pleosporales</taxon>
        <taxon>Sporormiaceae</taxon>
        <taxon>Westerdykella</taxon>
    </lineage>
</organism>
<accession>A0A6A6JSR0</accession>
<dbReference type="Pfam" id="PF00649">
    <property type="entry name" value="Copper-fist"/>
    <property type="match status" value="1"/>
</dbReference>
<feature type="compositionally biased region" description="Low complexity" evidence="8">
    <location>
        <begin position="143"/>
        <end position="157"/>
    </location>
</feature>
<dbReference type="GO" id="GO:0045944">
    <property type="term" value="P:positive regulation of transcription by RNA polymerase II"/>
    <property type="evidence" value="ECO:0007669"/>
    <property type="project" value="TreeGrafter"/>
</dbReference>
<evidence type="ECO:0000313" key="10">
    <source>
        <dbReference type="EMBL" id="KAF2278776.1"/>
    </source>
</evidence>
<dbReference type="InterPro" id="IPR051763">
    <property type="entry name" value="Copper_Homeo_Regul"/>
</dbReference>
<dbReference type="InterPro" id="IPR001083">
    <property type="entry name" value="Cu_fist_DNA-bd_dom"/>
</dbReference>
<dbReference type="SMART" id="SM01090">
    <property type="entry name" value="Copper-fist"/>
    <property type="match status" value="1"/>
</dbReference>
<dbReference type="PRINTS" id="PR00617">
    <property type="entry name" value="COPPERFIST"/>
</dbReference>
<dbReference type="SUPFAM" id="SSF57879">
    <property type="entry name" value="Zinc domain conserved in yeast copper-regulated transcription factors"/>
    <property type="match status" value="1"/>
</dbReference>
<feature type="compositionally biased region" description="Basic and acidic residues" evidence="8">
    <location>
        <begin position="484"/>
        <end position="493"/>
    </location>
</feature>
<dbReference type="InterPro" id="IPR036395">
    <property type="entry name" value="Cu_fist_DNA-bd_dom_sf"/>
</dbReference>
<comment type="subcellular location">
    <subcellularLocation>
        <location evidence="1">Nucleus</location>
    </subcellularLocation>
</comment>
<feature type="compositionally biased region" description="Polar residues" evidence="8">
    <location>
        <begin position="118"/>
        <end position="138"/>
    </location>
</feature>
<dbReference type="FunFam" id="3.90.430.10:FF:000001">
    <property type="entry name" value="Copper fist DNA-binding protein"/>
    <property type="match status" value="1"/>
</dbReference>
<evidence type="ECO:0000313" key="11">
    <source>
        <dbReference type="Proteomes" id="UP000800097"/>
    </source>
</evidence>
<dbReference type="RefSeq" id="XP_033656315.1">
    <property type="nucleotide sequence ID" value="XM_033797835.1"/>
</dbReference>
<keyword evidence="4" id="KW-0186">Copper</keyword>
<evidence type="ECO:0000256" key="3">
    <source>
        <dbReference type="ARBA" id="ARBA00022833"/>
    </source>
</evidence>
<name>A0A6A6JSR0_WESOR</name>
<dbReference type="GeneID" id="54551010"/>